<accession>A0AAV0FMF6</accession>
<proteinExistence type="predicted"/>
<evidence type="ECO:0000313" key="1">
    <source>
        <dbReference type="EMBL" id="CAH9136860.1"/>
    </source>
</evidence>
<gene>
    <name evidence="1" type="ORF">CEPIT_LOCUS35597</name>
</gene>
<reference evidence="1" key="1">
    <citation type="submission" date="2022-07" db="EMBL/GenBank/DDBJ databases">
        <authorList>
            <person name="Macas J."/>
            <person name="Novak P."/>
            <person name="Neumann P."/>
        </authorList>
    </citation>
    <scope>NUCLEOTIDE SEQUENCE</scope>
</reference>
<evidence type="ECO:0000313" key="2">
    <source>
        <dbReference type="Proteomes" id="UP001152523"/>
    </source>
</evidence>
<comment type="caution">
    <text evidence="1">The sequence shown here is derived from an EMBL/GenBank/DDBJ whole genome shotgun (WGS) entry which is preliminary data.</text>
</comment>
<keyword evidence="2" id="KW-1185">Reference proteome</keyword>
<protein>
    <submittedName>
        <fullName evidence="1">Uncharacterized protein</fullName>
    </submittedName>
</protein>
<dbReference type="EMBL" id="CAMAPF010000997">
    <property type="protein sequence ID" value="CAH9136860.1"/>
    <property type="molecule type" value="Genomic_DNA"/>
</dbReference>
<organism evidence="1 2">
    <name type="scientific">Cuscuta epithymum</name>
    <dbReference type="NCBI Taxonomy" id="186058"/>
    <lineage>
        <taxon>Eukaryota</taxon>
        <taxon>Viridiplantae</taxon>
        <taxon>Streptophyta</taxon>
        <taxon>Embryophyta</taxon>
        <taxon>Tracheophyta</taxon>
        <taxon>Spermatophyta</taxon>
        <taxon>Magnoliopsida</taxon>
        <taxon>eudicotyledons</taxon>
        <taxon>Gunneridae</taxon>
        <taxon>Pentapetalae</taxon>
        <taxon>asterids</taxon>
        <taxon>lamiids</taxon>
        <taxon>Solanales</taxon>
        <taxon>Convolvulaceae</taxon>
        <taxon>Cuscuteae</taxon>
        <taxon>Cuscuta</taxon>
        <taxon>Cuscuta subgen. Cuscuta</taxon>
    </lineage>
</organism>
<sequence length="116" mass="12997">MKLRQTLMNSGDNSGNSFNFVKVLKSPFTSSLIFHTFLHFFLLKIPSLDSLSLSFEFGYGNGVVELSLLSLGGSGREWWMGEGCAFPFCLFELLWVRGSLWMSKVFPPSSQELSAN</sequence>
<name>A0AAV0FMF6_9ASTE</name>
<dbReference type="Proteomes" id="UP001152523">
    <property type="component" value="Unassembled WGS sequence"/>
</dbReference>
<dbReference type="AlphaFoldDB" id="A0AAV0FMF6"/>
<feature type="non-terminal residue" evidence="1">
    <location>
        <position position="116"/>
    </location>
</feature>